<evidence type="ECO:0000313" key="1">
    <source>
        <dbReference type="EMBL" id="MER9287043.1"/>
    </source>
</evidence>
<sequence>MPTYHFDYRDNDKMLPDELGTEIADLETARLEAVKTLAELARGIDRPDHQILSIEVREGHKPLLKVSLTLNSGPVTR</sequence>
<name>A0ACC6T545_9HYPH</name>
<dbReference type="EMBL" id="JAMYRI010000017">
    <property type="protein sequence ID" value="MER9287043.1"/>
    <property type="molecule type" value="Genomic_DNA"/>
</dbReference>
<proteinExistence type="predicted"/>
<gene>
    <name evidence="1" type="ORF">NKI81_24315</name>
</gene>
<keyword evidence="2" id="KW-1185">Reference proteome</keyword>
<organism evidence="1 2">
    <name type="scientific">Mesorhizobium australicum</name>
    <dbReference type="NCBI Taxonomy" id="536018"/>
    <lineage>
        <taxon>Bacteria</taxon>
        <taxon>Pseudomonadati</taxon>
        <taxon>Pseudomonadota</taxon>
        <taxon>Alphaproteobacteria</taxon>
        <taxon>Hyphomicrobiales</taxon>
        <taxon>Phyllobacteriaceae</taxon>
        <taxon>Mesorhizobium</taxon>
    </lineage>
</organism>
<accession>A0ACC6T545</accession>
<keyword evidence="1" id="KW-0238">DNA-binding</keyword>
<evidence type="ECO:0000313" key="2">
    <source>
        <dbReference type="Proteomes" id="UP001480082"/>
    </source>
</evidence>
<protein>
    <submittedName>
        <fullName evidence="1">Arm DNA-binding domain-containing protein</fullName>
    </submittedName>
</protein>
<dbReference type="Proteomes" id="UP001480082">
    <property type="component" value="Unassembled WGS sequence"/>
</dbReference>
<reference evidence="1 2" key="1">
    <citation type="journal article" date="2024" name="Proc. Natl. Acad. Sci. U.S.A.">
        <title>The evolutionary genomics of adaptation to stress in wild rhizobium bacteria.</title>
        <authorList>
            <person name="Kehlet-Delgado H."/>
            <person name="Montoya A.P."/>
            <person name="Jensen K.T."/>
            <person name="Wendlandt C.E."/>
            <person name="Dexheimer C."/>
            <person name="Roberts M."/>
            <person name="Torres Martinez L."/>
            <person name="Friesen M.L."/>
            <person name="Griffitts J.S."/>
            <person name="Porter S.S."/>
        </authorList>
    </citation>
    <scope>NUCLEOTIDE SEQUENCE [LARGE SCALE GENOMIC DNA]</scope>
    <source>
        <strain evidence="1 2">M0468</strain>
    </source>
</reference>
<comment type="caution">
    <text evidence="1">The sequence shown here is derived from an EMBL/GenBank/DDBJ whole genome shotgun (WGS) entry which is preliminary data.</text>
</comment>